<evidence type="ECO:0000256" key="1">
    <source>
        <dbReference type="SAM" id="SignalP"/>
    </source>
</evidence>
<dbReference type="InterPro" id="IPR001466">
    <property type="entry name" value="Beta-lactam-related"/>
</dbReference>
<name>A0ABT3X278_9BACL</name>
<feature type="chain" id="PRO_5047490965" evidence="1">
    <location>
        <begin position="35"/>
        <end position="681"/>
    </location>
</feature>
<protein>
    <submittedName>
        <fullName evidence="3">Beta-lactamase family protein</fullName>
    </submittedName>
</protein>
<dbReference type="InterPro" id="IPR050491">
    <property type="entry name" value="AmpC-like"/>
</dbReference>
<evidence type="ECO:0000313" key="3">
    <source>
        <dbReference type="EMBL" id="MCX7569721.1"/>
    </source>
</evidence>
<evidence type="ECO:0000313" key="4">
    <source>
        <dbReference type="Proteomes" id="UP001208017"/>
    </source>
</evidence>
<dbReference type="Pfam" id="PF00395">
    <property type="entry name" value="SLH"/>
    <property type="match status" value="2"/>
</dbReference>
<dbReference type="Proteomes" id="UP001208017">
    <property type="component" value="Unassembled WGS sequence"/>
</dbReference>
<dbReference type="Gene3D" id="3.40.710.10">
    <property type="entry name" value="DD-peptidase/beta-lactamase superfamily"/>
    <property type="match status" value="1"/>
</dbReference>
<proteinExistence type="predicted"/>
<dbReference type="RefSeq" id="WP_267150951.1">
    <property type="nucleotide sequence ID" value="NZ_JAPMLT010000002.1"/>
</dbReference>
<dbReference type="Pfam" id="PF00144">
    <property type="entry name" value="Beta-lactamase"/>
    <property type="match status" value="1"/>
</dbReference>
<feature type="domain" description="SLH" evidence="2">
    <location>
        <begin position="622"/>
        <end position="681"/>
    </location>
</feature>
<dbReference type="InterPro" id="IPR006311">
    <property type="entry name" value="TAT_signal"/>
</dbReference>
<dbReference type="PROSITE" id="PS51318">
    <property type="entry name" value="TAT"/>
    <property type="match status" value="1"/>
</dbReference>
<feature type="domain" description="SLH" evidence="2">
    <location>
        <begin position="563"/>
        <end position="621"/>
    </location>
</feature>
<evidence type="ECO:0000259" key="2">
    <source>
        <dbReference type="PROSITE" id="PS51272"/>
    </source>
</evidence>
<comment type="caution">
    <text evidence="3">The sequence shown here is derived from an EMBL/GenBank/DDBJ whole genome shotgun (WGS) entry which is preliminary data.</text>
</comment>
<dbReference type="EMBL" id="JAPMLT010000002">
    <property type="protein sequence ID" value="MCX7569721.1"/>
    <property type="molecule type" value="Genomic_DNA"/>
</dbReference>
<dbReference type="PANTHER" id="PTHR46825">
    <property type="entry name" value="D-ALANYL-D-ALANINE-CARBOXYPEPTIDASE/ENDOPEPTIDASE AMPH"/>
    <property type="match status" value="1"/>
</dbReference>
<accession>A0ABT3X278</accession>
<gene>
    <name evidence="3" type="ORF">OS242_07065</name>
</gene>
<organism evidence="3 4">
    <name type="scientific">Tumebacillus lacus</name>
    <dbReference type="NCBI Taxonomy" id="2995335"/>
    <lineage>
        <taxon>Bacteria</taxon>
        <taxon>Bacillati</taxon>
        <taxon>Bacillota</taxon>
        <taxon>Bacilli</taxon>
        <taxon>Bacillales</taxon>
        <taxon>Alicyclobacillaceae</taxon>
        <taxon>Tumebacillus</taxon>
    </lineage>
</organism>
<sequence>MLKNSLARRVTLYASTAALLVGLFPATGAQAAQAADLPTLDSATATAFADQYFTADMLKEHGVPGAAFVVVKDGQVVLEKGYGYANVEAKTPVDPQKTVFRTASVSKVFTATGVMQLAEQGKIDLHTDINDYLDFEIKHLENQPITMHHLLTHTTGWQGIEPTPDQLSADPDQEYLLADHIKSKEPKVVRLPGTAMMYDNYASSLQGYIVERVSGQKFSAYMEKNVFSPLGMDRTSFRLTPEIRRQLATGYNADGSPITPYGLKPTDLPEGGLNATASDVGKFMNAHLNNGLLGDRRILSEATAKQMHRFQFGLHEKTPEMAYGFEASMYPQTNGQTVIGKGGDMPGFSSYMWLLPEQKSGAFVIYNTLNDSLRAELFSEFMNTFYPAPTLPDPNYLNTPKADLVPFEGTYRDLRMNALLYNIKATDPGTLSLRNDTFGVNMTLRQVEPLLFLAVENKGETAEGDAQTAPSLYISFAVDEDGNVTFAKSPGMGDLERVTPTLYPDVDPESPYAEFIYDLQNRGLIHGNPEGTFGPEDRVTRAEFAKLLAAALGHPGSKSPAAFADANASFAGEQIQALYELGLIKGTSATAFSPNADVSREEAATMIYRLWLLTGGKPLTAQVTGDTSPWASEAVQTIVALQFYGPDVLPENGVANYRSKQAMTRQEVAVLFSKMLNYKPQ</sequence>
<dbReference type="InterPro" id="IPR001119">
    <property type="entry name" value="SLH_dom"/>
</dbReference>
<reference evidence="3 4" key="1">
    <citation type="submission" date="2022-11" db="EMBL/GenBank/DDBJ databases">
        <title>Study of microbial diversity in lake waters.</title>
        <authorList>
            <person name="Zhang J."/>
        </authorList>
    </citation>
    <scope>NUCLEOTIDE SEQUENCE [LARGE SCALE GENOMIC DNA]</scope>
    <source>
        <strain evidence="3 4">DT12</strain>
    </source>
</reference>
<feature type="signal peptide" evidence="1">
    <location>
        <begin position="1"/>
        <end position="34"/>
    </location>
</feature>
<dbReference type="InterPro" id="IPR012338">
    <property type="entry name" value="Beta-lactam/transpept-like"/>
</dbReference>
<feature type="domain" description="SLH" evidence="2">
    <location>
        <begin position="499"/>
        <end position="562"/>
    </location>
</feature>
<keyword evidence="4" id="KW-1185">Reference proteome</keyword>
<dbReference type="SUPFAM" id="SSF56601">
    <property type="entry name" value="beta-lactamase/transpeptidase-like"/>
    <property type="match status" value="1"/>
</dbReference>
<dbReference type="PROSITE" id="PS51272">
    <property type="entry name" value="SLH"/>
    <property type="match status" value="3"/>
</dbReference>
<keyword evidence="1" id="KW-0732">Signal</keyword>
<dbReference type="PANTHER" id="PTHR46825:SF9">
    <property type="entry name" value="BETA-LACTAMASE-RELATED DOMAIN-CONTAINING PROTEIN"/>
    <property type="match status" value="1"/>
</dbReference>